<reference evidence="1 2" key="1">
    <citation type="submission" date="2016-12" db="EMBL/GenBank/DDBJ databases">
        <authorList>
            <person name="Song W.-J."/>
            <person name="Kurnit D.M."/>
        </authorList>
    </citation>
    <scope>NUCLEOTIDE SEQUENCE [LARGE SCALE GENOMIC DNA]</scope>
    <source>
        <strain evidence="1 2">STM7296</strain>
    </source>
</reference>
<protein>
    <submittedName>
        <fullName evidence="1">Uncharacterized protein</fullName>
    </submittedName>
</protein>
<organism evidence="1 2">
    <name type="scientific">Paraburkholderia ribeironis</name>
    <dbReference type="NCBI Taxonomy" id="1247936"/>
    <lineage>
        <taxon>Bacteria</taxon>
        <taxon>Pseudomonadati</taxon>
        <taxon>Pseudomonadota</taxon>
        <taxon>Betaproteobacteria</taxon>
        <taxon>Burkholderiales</taxon>
        <taxon>Burkholderiaceae</taxon>
        <taxon>Paraburkholderia</taxon>
    </lineage>
</organism>
<gene>
    <name evidence="1" type="ORF">BN2475_380153</name>
</gene>
<dbReference type="Proteomes" id="UP000187012">
    <property type="component" value="Unassembled WGS sequence"/>
</dbReference>
<dbReference type="EMBL" id="CYGX02000038">
    <property type="protein sequence ID" value="SIT42903.1"/>
    <property type="molecule type" value="Genomic_DNA"/>
</dbReference>
<name>A0A1N7S7A9_9BURK</name>
<accession>A0A1N7S7A9</accession>
<dbReference type="AlphaFoldDB" id="A0A1N7S7A9"/>
<sequence>MRKPGSIRWANWCRESRCRAPARKTRPRRCAALAVTGVEAARGGDADETVGAGWTAVRSALHTHGETLSRSKVIDTREKYLMHTVAGLI</sequence>
<proteinExistence type="predicted"/>
<evidence type="ECO:0000313" key="1">
    <source>
        <dbReference type="EMBL" id="SIT42903.1"/>
    </source>
</evidence>
<keyword evidence="2" id="KW-1185">Reference proteome</keyword>
<evidence type="ECO:0000313" key="2">
    <source>
        <dbReference type="Proteomes" id="UP000187012"/>
    </source>
</evidence>